<keyword evidence="1" id="KW-0472">Membrane</keyword>
<dbReference type="AlphaFoldDB" id="A0AAV0NIV9"/>
<keyword evidence="1" id="KW-1133">Transmembrane helix</keyword>
<keyword evidence="1" id="KW-0812">Transmembrane</keyword>
<dbReference type="EMBL" id="CAMGYJ010000008">
    <property type="protein sequence ID" value="CAI0458450.1"/>
    <property type="molecule type" value="Genomic_DNA"/>
</dbReference>
<proteinExistence type="predicted"/>
<accession>A0AAV0NIV9</accession>
<comment type="caution">
    <text evidence="2">The sequence shown here is derived from an EMBL/GenBank/DDBJ whole genome shotgun (WGS) entry which is preliminary data.</text>
</comment>
<protein>
    <submittedName>
        <fullName evidence="2">Uncharacterized protein</fullName>
    </submittedName>
</protein>
<feature type="transmembrane region" description="Helical" evidence="1">
    <location>
        <begin position="5"/>
        <end position="27"/>
    </location>
</feature>
<feature type="transmembrane region" description="Helical" evidence="1">
    <location>
        <begin position="47"/>
        <end position="74"/>
    </location>
</feature>
<dbReference type="Proteomes" id="UP001154282">
    <property type="component" value="Unassembled WGS sequence"/>
</dbReference>
<evidence type="ECO:0000256" key="1">
    <source>
        <dbReference type="SAM" id="Phobius"/>
    </source>
</evidence>
<gene>
    <name evidence="2" type="ORF">LITE_LOCUS33542</name>
</gene>
<name>A0AAV0NIV9_9ROSI</name>
<sequence length="132" mass="15465">MHVCFLDFFIPILGEFGFSPFLLFSGLNGGRGEKRESPTETRPTVSGGLWFCMFDFLGFWCSSMFLTFSPFLFLGLIEGRKESPASEILRYWCERGKVDGRPFLLFRRWLRSRSIAGFKKRWKKHVLIVIFM</sequence>
<evidence type="ECO:0000313" key="2">
    <source>
        <dbReference type="EMBL" id="CAI0458450.1"/>
    </source>
</evidence>
<organism evidence="2 3">
    <name type="scientific">Linum tenue</name>
    <dbReference type="NCBI Taxonomy" id="586396"/>
    <lineage>
        <taxon>Eukaryota</taxon>
        <taxon>Viridiplantae</taxon>
        <taxon>Streptophyta</taxon>
        <taxon>Embryophyta</taxon>
        <taxon>Tracheophyta</taxon>
        <taxon>Spermatophyta</taxon>
        <taxon>Magnoliopsida</taxon>
        <taxon>eudicotyledons</taxon>
        <taxon>Gunneridae</taxon>
        <taxon>Pentapetalae</taxon>
        <taxon>rosids</taxon>
        <taxon>fabids</taxon>
        <taxon>Malpighiales</taxon>
        <taxon>Linaceae</taxon>
        <taxon>Linum</taxon>
    </lineage>
</organism>
<reference evidence="2" key="1">
    <citation type="submission" date="2022-08" db="EMBL/GenBank/DDBJ databases">
        <authorList>
            <person name="Gutierrez-Valencia J."/>
        </authorList>
    </citation>
    <scope>NUCLEOTIDE SEQUENCE</scope>
</reference>
<evidence type="ECO:0000313" key="3">
    <source>
        <dbReference type="Proteomes" id="UP001154282"/>
    </source>
</evidence>
<keyword evidence="3" id="KW-1185">Reference proteome</keyword>